<dbReference type="STRING" id="1392247.A0A3N4L7Z7"/>
<evidence type="ECO:0000313" key="5">
    <source>
        <dbReference type="EMBL" id="RPB16761.1"/>
    </source>
</evidence>
<dbReference type="PANTHER" id="PTHR10366">
    <property type="entry name" value="NAD DEPENDENT EPIMERASE/DEHYDRATASE"/>
    <property type="match status" value="1"/>
</dbReference>
<evidence type="ECO:0000259" key="4">
    <source>
        <dbReference type="Pfam" id="PF01370"/>
    </source>
</evidence>
<accession>A0A3N4L7Z7</accession>
<feature type="region of interest" description="Disordered" evidence="3">
    <location>
        <begin position="1"/>
        <end position="36"/>
    </location>
</feature>
<dbReference type="Pfam" id="PF01370">
    <property type="entry name" value="Epimerase"/>
    <property type="match status" value="1"/>
</dbReference>
<dbReference type="InterPro" id="IPR050425">
    <property type="entry name" value="NAD(P)_dehydrat-like"/>
</dbReference>
<evidence type="ECO:0000256" key="3">
    <source>
        <dbReference type="SAM" id="MobiDB-lite"/>
    </source>
</evidence>
<dbReference type="Gene3D" id="3.40.50.720">
    <property type="entry name" value="NAD(P)-binding Rossmann-like Domain"/>
    <property type="match status" value="1"/>
</dbReference>
<dbReference type="OrthoDB" id="2735536at2759"/>
<dbReference type="EMBL" id="ML119107">
    <property type="protein sequence ID" value="RPB16761.1"/>
    <property type="molecule type" value="Genomic_DNA"/>
</dbReference>
<name>A0A3N4L7Z7_9PEZI</name>
<evidence type="ECO:0000256" key="2">
    <source>
        <dbReference type="ARBA" id="ARBA00023445"/>
    </source>
</evidence>
<reference evidence="5 6" key="1">
    <citation type="journal article" date="2018" name="Nat. Ecol. Evol.">
        <title>Pezizomycetes genomes reveal the molecular basis of ectomycorrhizal truffle lifestyle.</title>
        <authorList>
            <person name="Murat C."/>
            <person name="Payen T."/>
            <person name="Noel B."/>
            <person name="Kuo A."/>
            <person name="Morin E."/>
            <person name="Chen J."/>
            <person name="Kohler A."/>
            <person name="Krizsan K."/>
            <person name="Balestrini R."/>
            <person name="Da Silva C."/>
            <person name="Montanini B."/>
            <person name="Hainaut M."/>
            <person name="Levati E."/>
            <person name="Barry K.W."/>
            <person name="Belfiori B."/>
            <person name="Cichocki N."/>
            <person name="Clum A."/>
            <person name="Dockter R.B."/>
            <person name="Fauchery L."/>
            <person name="Guy J."/>
            <person name="Iotti M."/>
            <person name="Le Tacon F."/>
            <person name="Lindquist E.A."/>
            <person name="Lipzen A."/>
            <person name="Malagnac F."/>
            <person name="Mello A."/>
            <person name="Molinier V."/>
            <person name="Miyauchi S."/>
            <person name="Poulain J."/>
            <person name="Riccioni C."/>
            <person name="Rubini A."/>
            <person name="Sitrit Y."/>
            <person name="Splivallo R."/>
            <person name="Traeger S."/>
            <person name="Wang M."/>
            <person name="Zifcakova L."/>
            <person name="Wipf D."/>
            <person name="Zambonelli A."/>
            <person name="Paolocci F."/>
            <person name="Nowrousian M."/>
            <person name="Ottonello S."/>
            <person name="Baldrian P."/>
            <person name="Spatafora J.W."/>
            <person name="Henrissat B."/>
            <person name="Nagy L.G."/>
            <person name="Aury J.M."/>
            <person name="Wincker P."/>
            <person name="Grigoriev I.V."/>
            <person name="Bonfante P."/>
            <person name="Martin F.M."/>
        </authorList>
    </citation>
    <scope>NUCLEOTIDE SEQUENCE [LARGE SCALE GENOMIC DNA]</scope>
    <source>
        <strain evidence="5 6">CCBAS932</strain>
    </source>
</reference>
<protein>
    <submittedName>
        <fullName evidence="5">NAD(P)-binding protein</fullName>
    </submittedName>
</protein>
<dbReference type="PANTHER" id="PTHR10366:SF562">
    <property type="entry name" value="ALDEHYDE REDUCTASE II (AFU_ORTHOLOGUE AFUA_1G11360)"/>
    <property type="match status" value="1"/>
</dbReference>
<dbReference type="InterPro" id="IPR036291">
    <property type="entry name" value="NAD(P)-bd_dom_sf"/>
</dbReference>
<proteinExistence type="inferred from homology"/>
<keyword evidence="1" id="KW-0560">Oxidoreductase</keyword>
<comment type="similarity">
    <text evidence="2">Belongs to the NAD(P)-dependent epimerase/dehydratase family. Dihydroflavonol-4-reductase subfamily.</text>
</comment>
<organism evidence="5 6">
    <name type="scientific">Morchella conica CCBAS932</name>
    <dbReference type="NCBI Taxonomy" id="1392247"/>
    <lineage>
        <taxon>Eukaryota</taxon>
        <taxon>Fungi</taxon>
        <taxon>Dikarya</taxon>
        <taxon>Ascomycota</taxon>
        <taxon>Pezizomycotina</taxon>
        <taxon>Pezizomycetes</taxon>
        <taxon>Pezizales</taxon>
        <taxon>Morchellaceae</taxon>
        <taxon>Morchella</taxon>
    </lineage>
</organism>
<keyword evidence="6" id="KW-1185">Reference proteome</keyword>
<dbReference type="Proteomes" id="UP000277580">
    <property type="component" value="Unassembled WGS sequence"/>
</dbReference>
<dbReference type="GO" id="GO:0016616">
    <property type="term" value="F:oxidoreductase activity, acting on the CH-OH group of donors, NAD or NADP as acceptor"/>
    <property type="evidence" value="ECO:0007669"/>
    <property type="project" value="TreeGrafter"/>
</dbReference>
<dbReference type="SUPFAM" id="SSF51735">
    <property type="entry name" value="NAD(P)-binding Rossmann-fold domains"/>
    <property type="match status" value="1"/>
</dbReference>
<dbReference type="AlphaFoldDB" id="A0A3N4L7Z7"/>
<dbReference type="InParanoid" id="A0A3N4L7Z7"/>
<evidence type="ECO:0000313" key="6">
    <source>
        <dbReference type="Proteomes" id="UP000277580"/>
    </source>
</evidence>
<dbReference type="InterPro" id="IPR001509">
    <property type="entry name" value="Epimerase_deHydtase"/>
</dbReference>
<evidence type="ECO:0000256" key="1">
    <source>
        <dbReference type="ARBA" id="ARBA00023002"/>
    </source>
</evidence>
<sequence length="492" mass="53149">METIRKSLQAINVAGPDSDDEEEQQQQQQKHDPLRAGDRVLLTGANGFVGGHILKVLLVQGFKVKAVVGTRNEEMMVKRLCAGSEERVQIIIAGGIAGDKPKDVVRGVSGVIITACPYKNWDQRQESNIVGILDSICKHNPTIKRVILTSVMNDLNRDRESSDWDPTTALKASPLKTPIERAAWKYISANSPNFTLASVIVPTLFGPSAHDPPTTEPASEILRLIRGTDTVPVNTTGPWSDVRDVAKAHVAALMRGGVSGDAGEDRFFAVAGICNSKQICKVVERCFPGLVAEGRVPGADSVPGAFKEEEEDEIFGGRYEGDNRVTGELGVNMRGLEESVVDTVDGLLRFEERIKGHGKGAPQEAVVGGLPIGGLAYSCPPGSCTCGECATKMRHRRTSVDELDESFGESLNEDKDSLYTLVEQAYEGTVPSIEPTGSNIPRSFARGEALCACAPARCTCAGSDQQMVEERPRKRVSIVLNRPDMGEMLRHS</sequence>
<feature type="domain" description="NAD-dependent epimerase/dehydratase" evidence="4">
    <location>
        <begin position="40"/>
        <end position="255"/>
    </location>
</feature>
<gene>
    <name evidence="5" type="ORF">P167DRAFT_569949</name>
</gene>